<dbReference type="InterPro" id="IPR025724">
    <property type="entry name" value="GAG-pre-integrase_dom"/>
</dbReference>
<dbReference type="Pfam" id="PF13976">
    <property type="entry name" value="gag_pre-integrs"/>
    <property type="match status" value="1"/>
</dbReference>
<reference evidence="3" key="4">
    <citation type="submission" date="1999-06" db="EMBL/GenBank/DDBJ databases">
        <authorList>
            <person name="EU Arabidopsis sequencing project"/>
        </authorList>
    </citation>
    <scope>NUCLEOTIDE SEQUENCE</scope>
</reference>
<dbReference type="GO" id="GO:0003676">
    <property type="term" value="F:nucleic acid binding"/>
    <property type="evidence" value="ECO:0007669"/>
    <property type="project" value="InterPro"/>
</dbReference>
<dbReference type="ExpressionAtlas" id="O23302">
    <property type="expression patterns" value="baseline and differential"/>
</dbReference>
<reference evidence="3" key="1">
    <citation type="submission" date="1997-07" db="EMBL/GenBank/DDBJ databases">
        <authorList>
            <person name="Bevan M."/>
            <person name="Stiekema W."/>
            <person name="Murphy G."/>
            <person name="Wambutt R."/>
            <person name="Pohl T."/>
            <person name="Terryn N."/>
            <person name="Kreis M."/>
            <person name="Kavanagh T."/>
            <person name="Entian K.D."/>
            <person name="Rieger M."/>
            <person name="James R."/>
            <person name="Puigdomenech P."/>
            <person name="Hatzopoulos P."/>
            <person name="Obermaier B."/>
            <person name="Duesterhoft A."/>
            <person name="Jones J."/>
            <person name="Palme K."/>
            <person name="Ansorge W."/>
            <person name="Delseny M."/>
            <person name="Bancroft I."/>
            <person name="Mewes H.W."/>
            <person name="Schueller C."/>
            <person name="Chalwatzis N."/>
        </authorList>
    </citation>
    <scope>NUCLEOTIDE SEQUENCE</scope>
</reference>
<dbReference type="EMBL" id="AL161539">
    <property type="protein sequence ID" value="CAB78488.1"/>
    <property type="molecule type" value="Genomic_DNA"/>
</dbReference>
<proteinExistence type="predicted"/>
<reference key="2">
    <citation type="journal article" date="1998" name="Nature">
        <title>Analysis of 1.9 Mb of contiguous sequence from chromosome 4 of Arabidopsis thaliana.</title>
        <authorList>
            <person name="Bevan M."/>
            <person name="Bancroft I."/>
            <person name="Bent E."/>
            <person name="Love K."/>
            <person name="Goodman H.M."/>
            <person name="Dean C."/>
            <person name="Bergkamp R."/>
            <person name="Dirkse W."/>
            <person name="van Staveren M."/>
            <person name="Stiekema W."/>
            <person name="Drost L."/>
            <person name="Ridley P."/>
            <person name="Hudson S.-A."/>
            <person name="Patel K."/>
            <person name="Murphy G."/>
            <person name="Piffanelli P."/>
            <person name="Wedler H."/>
            <person name="Wedler E."/>
            <person name="Wambutt R."/>
            <person name="Weitzenegger T."/>
            <person name="Pohl T."/>
            <person name="Terryn N."/>
            <person name="Gielen J."/>
            <person name="Villarroel R."/>
            <person name="De Clercq R."/>
            <person name="van Montagu M."/>
            <person name="Lecharny A."/>
            <person name="Aubourg S."/>
            <person name="Gy I."/>
            <person name="Kreis M."/>
            <person name="Lao N."/>
            <person name="Kavanagh T."/>
            <person name="Hempel S."/>
            <person name="Kotter P."/>
            <person name="Entian K.-D."/>
            <person name="Rieger M."/>
            <person name="Schaefer M."/>
            <person name="Funk B."/>
            <person name="Mueller-Auer S."/>
            <person name="Silvey M."/>
            <person name="James R."/>
            <person name="Monfort A."/>
            <person name="Pons A."/>
            <person name="Puigdomenech P."/>
            <person name="Douka A."/>
            <person name="Voukelatou E."/>
            <person name="Milioni D."/>
            <person name="Hatzopoulos P."/>
            <person name="Piravandi E."/>
            <person name="Obermaier B."/>
            <person name="Hilbert H."/>
            <person name="Duesterhoeft A."/>
            <person name="Moores T."/>
            <person name="Jones J.D.G."/>
            <person name="Eneva T."/>
            <person name="Palme K."/>
            <person name="Benes V."/>
            <person name="Rechmann S."/>
            <person name="Ansorge W."/>
            <person name="Cooke R."/>
            <person name="Berger C."/>
            <person name="Delseny M."/>
            <person name="Voet M."/>
            <person name="Volckaert G."/>
            <person name="Mewes H.-W."/>
            <person name="Klosterman S."/>
            <person name="Schueller C."/>
            <person name="Chalwatzis N."/>
        </authorList>
    </citation>
    <scope>NUCLEOTIDE SEQUENCE [LARGE SCALE GENOMIC DNA]</scope>
    <source>
        <strain>cv. Columbia</strain>
    </source>
</reference>
<dbReference type="InterPro" id="IPR012337">
    <property type="entry name" value="RNaseH-like_sf"/>
</dbReference>
<accession>O23302</accession>
<dbReference type="Pfam" id="PF14244">
    <property type="entry name" value="Retrotran_gag_3"/>
    <property type="match status" value="1"/>
</dbReference>
<dbReference type="CDD" id="cd09272">
    <property type="entry name" value="RNase_HI_RT_Ty1"/>
    <property type="match status" value="1"/>
</dbReference>
<feature type="region of interest" description="Disordered" evidence="1">
    <location>
        <begin position="899"/>
        <end position="942"/>
    </location>
</feature>
<dbReference type="GO" id="GO:0015074">
    <property type="term" value="P:DNA integration"/>
    <property type="evidence" value="ECO:0007669"/>
    <property type="project" value="InterPro"/>
</dbReference>
<dbReference type="PANTHER" id="PTHR11439:SF470">
    <property type="entry name" value="CYSTEINE-RICH RLK (RECEPTOR-LIKE PROTEIN KINASE) 8"/>
    <property type="match status" value="1"/>
</dbReference>
<dbReference type="PANTHER" id="PTHR11439">
    <property type="entry name" value="GAG-POL-RELATED RETROTRANSPOSON"/>
    <property type="match status" value="1"/>
</dbReference>
<protein>
    <submittedName>
        <fullName evidence="3">Retrovirus-related like polyprotein</fullName>
    </submittedName>
</protein>
<reference key="3">
    <citation type="journal article" date="1999" name="Nature">
        <title>Sequence and analysis of chromosome 4 of the plant Arabidopsis thaliana.</title>
        <authorList>
            <consortium name="EU"/>
            <consortium name="CSHL and WU Arabidopsis Sequencing Project"/>
            <person name="Mayer K."/>
            <person name="Schuller C."/>
            <person name="Wambutt R."/>
            <person name="Murphy G."/>
            <person name="Volckaert G."/>
            <person name="Pohl T."/>
            <person name="Dusterhoft A."/>
            <person name="Stiekema W."/>
            <person name="Entian K.D."/>
            <person name="Terryn N."/>
            <person name="Harris B."/>
            <person name="Ansorge W."/>
            <person name="Brandt P."/>
            <person name="Grivell L."/>
            <person name="Rieger M."/>
            <person name="Weichselgartner M."/>
            <person name="de Simone V."/>
            <person name="Obermaier B."/>
            <person name="Mache R."/>
            <person name="Muller M."/>
            <person name="Kreis M."/>
            <person name="Delseny M."/>
            <person name="Puigdomenech P."/>
            <person name="Watson M."/>
            <person name="Schmidtheini T."/>
            <person name="Reichert B."/>
            <person name="Portatelle D."/>
            <person name="Perez-Alonso M."/>
            <person name="Boutry M."/>
            <person name="Bancroft I."/>
            <person name="Vos P."/>
            <person name="Hoheisel J."/>
            <person name="Zimmermann W."/>
            <person name="Wedler H."/>
            <person name="Ridley P."/>
            <person name="Langham S.A."/>
            <person name="McCullagh B."/>
            <person name="Bilham L."/>
            <person name="Robben J."/>
            <person name="Van der Schueren J."/>
            <person name="Grymonprez B."/>
            <person name="Chuang Y.J."/>
            <person name="Vandenbussche F."/>
            <person name="Braeken M."/>
            <person name="Weltjens I."/>
            <person name="Voet M."/>
            <person name="Bastiaens I."/>
            <person name="Aert R."/>
            <person name="Defoor E."/>
            <person name="Weitzenegger T."/>
            <person name="Bothe G."/>
            <person name="Ramsperger U."/>
            <person name="Hilbert H."/>
            <person name="Braun M."/>
            <person name="Holzer E."/>
            <person name="Brandt A."/>
            <person name="Peters S."/>
            <person name="van Staveren M."/>
            <person name="Dirske W."/>
            <person name="Mooijman P."/>
            <person name="Klein Lankhorst R."/>
            <person name="Rose M."/>
            <person name="Hauf J."/>
            <person name="Kotter P."/>
            <person name="Berneiser S."/>
            <person name="Hempel S."/>
            <person name="Feldpausch M."/>
            <person name="Lamberth S."/>
            <person name="Van den Daele H."/>
            <person name="De Keyser A."/>
            <person name="Buysshaert C."/>
            <person name="Gielen J."/>
            <person name="Villarroel R."/>
            <person name="De Clercq R."/>
            <person name="Van Montagu M."/>
            <person name="Rogers J."/>
            <person name="Cronin A."/>
            <person name="Quail M."/>
            <person name="Bray-Allen S."/>
            <person name="Clark L."/>
            <person name="Doggett J."/>
            <person name="Hall S."/>
            <person name="Kay M."/>
            <person name="Lennard N."/>
            <person name="McLay K."/>
            <person name="Mayes R."/>
            <person name="Pettett A."/>
            <person name="Rajandream M.A."/>
            <person name="Lyne M."/>
            <person name="Benes V."/>
            <person name="Rechmann S."/>
            <person name="Borkova D."/>
            <person name="Blocker H."/>
            <person name="Scharfe M."/>
            <person name="Grimm M."/>
            <person name="Lohnert T.H."/>
            <person name="Dose S."/>
            <person name="de Haan M."/>
            <person name="Maarse A."/>
            <person name="Schafer M."/>
            <person name="Muller-Auer S."/>
            <person name="Gabel C."/>
            <person name="Fuchs M."/>
            <person name="Fartmann B."/>
            <person name="Granderath K."/>
            <person name="Dauner D."/>
            <person name="Herzl A."/>
            <person name="Neumann S."/>
            <person name="Argiriou A."/>
            <person name="Vitale D."/>
            <person name="Liguori R."/>
            <person name="Piravandi E."/>
            <person name="Massenet O."/>
            <person name="Quigley F."/>
            <person name="Clabauld G."/>
            <person name="Mundlein A."/>
            <person name="Felber R."/>
            <person name="Schnabl S."/>
            <person name="Hiller R."/>
            <person name="Schmidt W."/>
            <person name="Lecharny A."/>
            <person name="Aubourg S."/>
            <person name="Chefdor F."/>
            <person name="Cooke R."/>
            <person name="Berger C."/>
            <person name="Montfort A."/>
            <person name="Casacuberta E."/>
            <person name="Gibbons T."/>
            <person name="Weber N."/>
            <person name="Vandenbol M."/>
            <person name="Bargues M."/>
            <person name="Terol J."/>
            <person name="Torres A."/>
            <person name="Perez-Perez A."/>
            <person name="Purnelle B."/>
            <person name="Bent E."/>
            <person name="Johnson S."/>
            <person name="Tacon D."/>
            <person name="Jesse T."/>
            <person name="Heijnen L."/>
            <person name="Schwarz S."/>
            <person name="Scholler P."/>
            <person name="Heber S."/>
            <person name="Francs P."/>
            <person name="Bielke C."/>
            <person name="Frishman D."/>
            <person name="Haase D."/>
            <person name="Lemcke K."/>
            <person name="Mewes H.W."/>
            <person name="Stocker S."/>
            <person name="Zaccaria P."/>
            <person name="Bevan M."/>
            <person name="Wilson R.K."/>
            <person name="de la Bastide M."/>
            <person name="Habermann K."/>
            <person name="Parnell L."/>
            <person name="Dedhia N."/>
            <person name="Gnoj L."/>
            <person name="Schutz K."/>
            <person name="Huang E."/>
            <person name="Spiegel L."/>
            <person name="Sehkon M."/>
            <person name="Murray J."/>
            <person name="Sheet P."/>
            <person name="Cordes M."/>
            <person name="Abu-Threideh J."/>
            <person name="Stoneking T."/>
            <person name="Kalicki J."/>
            <person name="Graves T."/>
            <person name="Harmon G."/>
            <person name="Edwards J."/>
            <person name="Latreille P."/>
            <person name="Courtney L."/>
            <person name="Cloud J."/>
            <person name="Abbott A."/>
            <person name="Scott K."/>
            <person name="Johnson D."/>
            <person name="Minx P."/>
            <person name="Bentley D."/>
            <person name="Fulton B."/>
            <person name="Miller N."/>
            <person name="Greco T."/>
            <person name="Kemp K."/>
            <person name="Kramer J."/>
            <person name="Fulton L."/>
            <person name="Mardis E."/>
            <person name="Dante M."/>
            <person name="Pepin K."/>
            <person name="Hillier L."/>
            <person name="Nelson J."/>
            <person name="Spieth J."/>
            <person name="Ryan E."/>
            <person name="Andrews S."/>
            <person name="Geisel C."/>
            <person name="Layman D."/>
            <person name="Du H."/>
            <person name="Ali J."/>
            <person name="Berghoff A."/>
            <person name="Jones K."/>
            <person name="Drone K."/>
            <person name="Cotton M."/>
            <person name="Joshu C."/>
            <person name="Antonoiu B."/>
            <person name="Zidanic M."/>
            <person name="Strong C."/>
            <person name="Sun H."/>
            <person name="Lamar B."/>
            <person name="Yordan C."/>
            <person name="Ma P."/>
            <person name="Zhong J."/>
            <person name="Preston R."/>
            <person name="Vil D."/>
            <person name="Shekher M."/>
            <person name="Matero A."/>
            <person name="Shah R."/>
            <person name="Swaby I.K."/>
            <person name="O'Shaughnessy A."/>
            <person name="Rodriguez M."/>
            <person name="Hoffmann J."/>
            <person name="Till S."/>
            <person name="Granat S."/>
            <person name="Shohdy N."/>
            <person name="Hasegawa A."/>
            <person name="Hameed A."/>
            <person name="Lodhi M."/>
            <person name="Johnson A."/>
            <person name="Chen E."/>
            <person name="Marra M."/>
            <person name="Martienssen R."/>
            <person name="McCombie W.R."/>
        </authorList>
    </citation>
    <scope>NUCLEOTIDE SEQUENCE [LARGE SCALE GENOMIC DNA]</scope>
    <source>
        <strain>cv. Columbia</strain>
    </source>
</reference>
<dbReference type="Gene3D" id="3.30.420.10">
    <property type="entry name" value="Ribonuclease H-like superfamily/Ribonuclease H"/>
    <property type="match status" value="1"/>
</dbReference>
<feature type="compositionally biased region" description="Low complexity" evidence="1">
    <location>
        <begin position="912"/>
        <end position="927"/>
    </location>
</feature>
<dbReference type="InterPro" id="IPR029472">
    <property type="entry name" value="Copia-like_N"/>
</dbReference>
<dbReference type="Pfam" id="PF07727">
    <property type="entry name" value="RVT_2"/>
    <property type="match status" value="1"/>
</dbReference>
<dbReference type="InterPro" id="IPR057670">
    <property type="entry name" value="SH3_retrovirus"/>
</dbReference>
<dbReference type="InterPro" id="IPR036397">
    <property type="entry name" value="RNaseH_sf"/>
</dbReference>
<dbReference type="SUPFAM" id="SSF56672">
    <property type="entry name" value="DNA/RNA polymerases"/>
    <property type="match status" value="1"/>
</dbReference>
<sequence>MGSYVPPPANPVTRPPINNGDQIRYPVDQYENPYYLHSADHAGLILVSDRLTTASDFHSWRRSILMALNVRNKLGFINGTITKPPEDHRDFGAWSRCNDIVSTWLMNSVDKKIGQSLLYIATVQGIWNNLLSRFKQDDAPRIFDIEQKLSKIEQGSMDISTYYTALLTLWEEHRNYVELPVCTCGRCECDAAVKWEHLQQRSRVTKFLKELNEGFDQTRRHILMLKPIPTIKEAFNMVTQDERQRNVKPLTRVDSVAFQNTSMINEDENAYVAAYNTVRPNQKPICTHCGKVGHTIQKCYKVHGYPPGMKTGNTGYTYKPNPQLHVQPRMPMMPQPRMQFPAQPYTNSMQKANVVAQVYAETGAYPSEGYSQAPMMNPYGSYPMPHITHGGNNLSLQDFTPQQIEQMISQFQAQVQVPEPAASSSNPSPLATVSEHGFMALTSTSGTIIPFPSTSLKYENNDLKFQNHTLSALQKFLPSDAWIIDSGASSHVCSDLAMFRELKSVSGTVHITQKLILHNVLHVPDFKFNLMSVSSLVKTISCSAHFYVDCCLIQELSQGLMIGRGRLYHNLYILETENTSPSTSTPAACLFTGSVLNDGHLWHQRLGHPSSVVLQKLKRLAYISHNNLASNPFDLVHLDIWGPFSIESIEGFRYFLTVVDDCTRTTWVYMLRNKKDVSSVFPEFIKLVSTQFNAKIKAIRSDNAPELGFTEIVKEHGMLHHFSCAYTPQQNSVVERKHQHILNVARALLFQSNIPMQYWSDCVTTAVFLINRLPSPLLNNKSPYELILNKQPDYSLLKNFGCLCFVSTNAHERTKFTPRARACVFLGYPSGYKGYKVLDLESHSVTVSRNVVFKEHVFPFKTSELLNKAVDMFPNSILPLPAPLHFVETMPLIDEDSLIPTTTDSRTADNHASSSSSALPSIIPPSSNTETQDIDSNAVPITRSKRTTRAPSYLSEYHCSLVPSISTLPPTDSSIPIHPLPEIFTASSPKKTTPYPISTVVSYDKYTPLCQSYIFAYNTETEPKTFSQAMKSEKWIRVAVEELQAMELNKTWSVESLPPDKNVVGCKWVFTIKYNPDGTVERYKARLVAQGFTQQEGIDFLDTFSPVAKLTSAKMMLGLAAITGWTLTQMDVSDAFLHGDLDEEIFMSLPQGYTPPAGTILPPNPVCRLLKSIYGLKQASRQWYKRFVAALVYIDDIMIASNNDAEVENLKALLRSEFKIKDLGPARFFLGLLGCKPSSIPMDPTLHLVRDMGTPLPNPTAYRKLIGRLLYLTITRPDITYAVHQLSQFISAPSDIHLQAAHKVLRYIKANPGQGLMYSADYEICLNGFSDADWAACKDTRRSISGFCIYLGTSLISWKSKKQAVASRSSTESEYRSMAQATCEIIWLQQLLKDLHIPLTCPAKLFCDNKSALHSSLNPVFHERTKHIEIDCHTVRDQIKAGNLKALHVPTENQHADILTKALHPGPFHHLLRQMSLSSLFLPNKPVRS</sequence>
<evidence type="ECO:0000256" key="1">
    <source>
        <dbReference type="SAM" id="MobiDB-lite"/>
    </source>
</evidence>
<dbReference type="InterPro" id="IPR013103">
    <property type="entry name" value="RVT_2"/>
</dbReference>
<gene>
    <name evidence="3" type="primary">dl3270w</name>
    <name evidence="4" type="ordered locus">At4g14460</name>
</gene>
<evidence type="ECO:0000313" key="3">
    <source>
        <dbReference type="EMBL" id="CAB10225.1"/>
    </source>
</evidence>
<dbReference type="PIR" id="G71406">
    <property type="entry name" value="G71406"/>
</dbReference>
<name>O23302_ARATH</name>
<dbReference type="InterPro" id="IPR001584">
    <property type="entry name" value="Integrase_cat-core"/>
</dbReference>
<dbReference type="Pfam" id="PF25597">
    <property type="entry name" value="SH3_retrovirus"/>
    <property type="match status" value="1"/>
</dbReference>
<dbReference type="Pfam" id="PF00665">
    <property type="entry name" value="rve"/>
    <property type="match status" value="1"/>
</dbReference>
<evidence type="ECO:0000313" key="4">
    <source>
        <dbReference type="EMBL" id="CAB78488.1"/>
    </source>
</evidence>
<organism evidence="3">
    <name type="scientific">Arabidopsis thaliana</name>
    <name type="common">Mouse-ear cress</name>
    <dbReference type="NCBI Taxonomy" id="3702"/>
    <lineage>
        <taxon>Eukaryota</taxon>
        <taxon>Viridiplantae</taxon>
        <taxon>Streptophyta</taxon>
        <taxon>Embryophyta</taxon>
        <taxon>Tracheophyta</taxon>
        <taxon>Spermatophyta</taxon>
        <taxon>Magnoliopsida</taxon>
        <taxon>eudicotyledons</taxon>
        <taxon>Gunneridae</taxon>
        <taxon>Pentapetalae</taxon>
        <taxon>rosids</taxon>
        <taxon>malvids</taxon>
        <taxon>Brassicales</taxon>
        <taxon>Brassicaceae</taxon>
        <taxon>Camelineae</taxon>
        <taxon>Arabidopsis</taxon>
    </lineage>
</organism>
<feature type="domain" description="Integrase catalytic" evidence="2">
    <location>
        <begin position="628"/>
        <end position="791"/>
    </location>
</feature>
<feature type="compositionally biased region" description="Pro residues" evidence="1">
    <location>
        <begin position="1"/>
        <end position="14"/>
    </location>
</feature>
<dbReference type="EMBL" id="Z97336">
    <property type="protein sequence ID" value="CAB10225.1"/>
    <property type="molecule type" value="Genomic_DNA"/>
</dbReference>
<evidence type="ECO:0000259" key="2">
    <source>
        <dbReference type="PROSITE" id="PS50994"/>
    </source>
</evidence>
<dbReference type="SUPFAM" id="SSF53098">
    <property type="entry name" value="Ribonuclease H-like"/>
    <property type="match status" value="1"/>
</dbReference>
<dbReference type="InterPro" id="IPR043502">
    <property type="entry name" value="DNA/RNA_pol_sf"/>
</dbReference>
<feature type="region of interest" description="Disordered" evidence="1">
    <location>
        <begin position="1"/>
        <end position="21"/>
    </location>
</feature>
<dbReference type="PROSITE" id="PS50994">
    <property type="entry name" value="INTEGRASE"/>
    <property type="match status" value="1"/>
</dbReference>